<dbReference type="SUPFAM" id="SSF90123">
    <property type="entry name" value="ABC transporter transmembrane region"/>
    <property type="match status" value="1"/>
</dbReference>
<dbReference type="InterPro" id="IPR003439">
    <property type="entry name" value="ABC_transporter-like_ATP-bd"/>
</dbReference>
<comment type="subcellular location">
    <subcellularLocation>
        <location evidence="1">Cell membrane</location>
        <topology evidence="1">Multi-pass membrane protein</topology>
    </subcellularLocation>
</comment>
<evidence type="ECO:0000256" key="8">
    <source>
        <dbReference type="ARBA" id="ARBA00022840"/>
    </source>
</evidence>
<dbReference type="RefSeq" id="WP_055970066.1">
    <property type="nucleotide sequence ID" value="NZ_FMYN01000007.1"/>
</dbReference>
<evidence type="ECO:0000259" key="14">
    <source>
        <dbReference type="PROSITE" id="PS50990"/>
    </source>
</evidence>
<keyword evidence="5" id="KW-0547">Nucleotide-binding</keyword>
<gene>
    <name evidence="15" type="ORF">AS033_15340</name>
</gene>
<keyword evidence="3" id="KW-1003">Cell membrane</keyword>
<dbReference type="GeneID" id="90838922"/>
<evidence type="ECO:0000259" key="13">
    <source>
        <dbReference type="PROSITE" id="PS50929"/>
    </source>
</evidence>
<evidence type="ECO:0000256" key="1">
    <source>
        <dbReference type="ARBA" id="ARBA00004651"/>
    </source>
</evidence>
<dbReference type="InterPro" id="IPR011527">
    <property type="entry name" value="ABC1_TM_dom"/>
</dbReference>
<evidence type="ECO:0000256" key="3">
    <source>
        <dbReference type="ARBA" id="ARBA00022475"/>
    </source>
</evidence>
<dbReference type="SMART" id="SM00382">
    <property type="entry name" value="AAA"/>
    <property type="match status" value="1"/>
</dbReference>
<proteinExistence type="predicted"/>
<dbReference type="PROSITE" id="PS50990">
    <property type="entry name" value="PEPTIDASE_C39"/>
    <property type="match status" value="1"/>
</dbReference>
<evidence type="ECO:0000256" key="2">
    <source>
        <dbReference type="ARBA" id="ARBA00022448"/>
    </source>
</evidence>
<dbReference type="Gene3D" id="3.90.70.10">
    <property type="entry name" value="Cysteine proteinases"/>
    <property type="match status" value="1"/>
</dbReference>
<evidence type="ECO:0000256" key="4">
    <source>
        <dbReference type="ARBA" id="ARBA00022692"/>
    </source>
</evidence>
<evidence type="ECO:0000256" key="11">
    <source>
        <dbReference type="SAM" id="Phobius"/>
    </source>
</evidence>
<dbReference type="SUPFAM" id="SSF52540">
    <property type="entry name" value="P-loop containing nucleoside triphosphate hydrolases"/>
    <property type="match status" value="1"/>
</dbReference>
<organism evidence="15 16">
    <name type="scientific">Exiguobacterium indicum</name>
    <dbReference type="NCBI Taxonomy" id="296995"/>
    <lineage>
        <taxon>Bacteria</taxon>
        <taxon>Bacillati</taxon>
        <taxon>Bacillota</taxon>
        <taxon>Bacilli</taxon>
        <taxon>Bacillales</taxon>
        <taxon>Bacillales Family XII. Incertae Sedis</taxon>
        <taxon>Exiguobacterium</taxon>
    </lineage>
</organism>
<dbReference type="InterPro" id="IPR005074">
    <property type="entry name" value="Peptidase_C39"/>
</dbReference>
<keyword evidence="2" id="KW-0813">Transport</keyword>
<dbReference type="Pfam" id="PF00664">
    <property type="entry name" value="ABC_membrane"/>
    <property type="match status" value="1"/>
</dbReference>
<dbReference type="GO" id="GO:0015421">
    <property type="term" value="F:ABC-type oligopeptide transporter activity"/>
    <property type="evidence" value="ECO:0007669"/>
    <property type="project" value="TreeGrafter"/>
</dbReference>
<dbReference type="CDD" id="cd18555">
    <property type="entry name" value="ABC_6TM_T1SS_like"/>
    <property type="match status" value="1"/>
</dbReference>
<keyword evidence="6" id="KW-0378">Hydrolase</keyword>
<dbReference type="FunFam" id="3.40.50.300:FF:000221">
    <property type="entry name" value="Multidrug ABC transporter ATP-binding protein"/>
    <property type="match status" value="1"/>
</dbReference>
<dbReference type="GO" id="GO:0006508">
    <property type="term" value="P:proteolysis"/>
    <property type="evidence" value="ECO:0007669"/>
    <property type="project" value="InterPro"/>
</dbReference>
<evidence type="ECO:0000256" key="6">
    <source>
        <dbReference type="ARBA" id="ARBA00022801"/>
    </source>
</evidence>
<evidence type="ECO:0000259" key="12">
    <source>
        <dbReference type="PROSITE" id="PS50893"/>
    </source>
</evidence>
<evidence type="ECO:0000256" key="9">
    <source>
        <dbReference type="ARBA" id="ARBA00022989"/>
    </source>
</evidence>
<keyword evidence="7" id="KW-0645">Protease</keyword>
<feature type="domain" description="ABC transmembrane type-1" evidence="13">
    <location>
        <begin position="159"/>
        <end position="438"/>
    </location>
</feature>
<dbReference type="PROSITE" id="PS50929">
    <property type="entry name" value="ABC_TM1F"/>
    <property type="match status" value="1"/>
</dbReference>
<dbReference type="PROSITE" id="PS50893">
    <property type="entry name" value="ABC_TRANSPORTER_2"/>
    <property type="match status" value="1"/>
</dbReference>
<evidence type="ECO:0000313" key="15">
    <source>
        <dbReference type="EMBL" id="KSU47627.1"/>
    </source>
</evidence>
<protein>
    <recommendedName>
        <fullName evidence="17">Peptidase C39</fullName>
    </recommendedName>
</protein>
<dbReference type="GO" id="GO:0008234">
    <property type="term" value="F:cysteine-type peptidase activity"/>
    <property type="evidence" value="ECO:0007669"/>
    <property type="project" value="UniProtKB-KW"/>
</dbReference>
<keyword evidence="8" id="KW-0067">ATP-binding</keyword>
<feature type="domain" description="ABC transporter" evidence="12">
    <location>
        <begin position="472"/>
        <end position="704"/>
    </location>
</feature>
<dbReference type="Pfam" id="PF00005">
    <property type="entry name" value="ABC_tran"/>
    <property type="match status" value="1"/>
</dbReference>
<dbReference type="GO" id="GO:0016887">
    <property type="term" value="F:ATP hydrolysis activity"/>
    <property type="evidence" value="ECO:0007669"/>
    <property type="project" value="InterPro"/>
</dbReference>
<keyword evidence="9 11" id="KW-1133">Transmembrane helix</keyword>
<dbReference type="InterPro" id="IPR003593">
    <property type="entry name" value="AAA+_ATPase"/>
</dbReference>
<feature type="transmembrane region" description="Helical" evidence="11">
    <location>
        <begin position="294"/>
        <end position="312"/>
    </location>
</feature>
<evidence type="ECO:0000313" key="16">
    <source>
        <dbReference type="Proteomes" id="UP000053797"/>
    </source>
</evidence>
<feature type="transmembrane region" description="Helical" evidence="11">
    <location>
        <begin position="196"/>
        <end position="217"/>
    </location>
</feature>
<dbReference type="GO" id="GO:0005886">
    <property type="term" value="C:plasma membrane"/>
    <property type="evidence" value="ECO:0007669"/>
    <property type="project" value="UniProtKB-SubCell"/>
</dbReference>
<name>A0A0V8GBN3_9BACL</name>
<evidence type="ECO:0000256" key="7">
    <source>
        <dbReference type="ARBA" id="ARBA00022807"/>
    </source>
</evidence>
<keyword evidence="7" id="KW-0788">Thiol protease</keyword>
<comment type="caution">
    <text evidence="15">The sequence shown here is derived from an EMBL/GenBank/DDBJ whole genome shotgun (WGS) entry which is preliminary data.</text>
</comment>
<dbReference type="PROSITE" id="PS00211">
    <property type="entry name" value="ABC_TRANSPORTER_1"/>
    <property type="match status" value="1"/>
</dbReference>
<dbReference type="GO" id="GO:0005524">
    <property type="term" value="F:ATP binding"/>
    <property type="evidence" value="ECO:0007669"/>
    <property type="project" value="UniProtKB-KW"/>
</dbReference>
<evidence type="ECO:0000256" key="10">
    <source>
        <dbReference type="ARBA" id="ARBA00023136"/>
    </source>
</evidence>
<reference evidence="15 16" key="1">
    <citation type="journal article" date="2015" name="Int. J. Syst. Evol. Microbiol.">
        <title>Exiguobacterium enclense sp. nov., isolated from sediment.</title>
        <authorList>
            <person name="Dastager S.G."/>
            <person name="Mawlankar R."/>
            <person name="Sonalkar V.V."/>
            <person name="Thorat M.N."/>
            <person name="Mual P."/>
            <person name="Verma A."/>
            <person name="Krishnamurthi S."/>
            <person name="Tang S.K."/>
            <person name="Li W.J."/>
        </authorList>
    </citation>
    <scope>NUCLEOTIDE SEQUENCE [LARGE SCALE GENOMIC DNA]</scope>
    <source>
        <strain evidence="15 16">NIO-1109</strain>
    </source>
</reference>
<dbReference type="InterPro" id="IPR027417">
    <property type="entry name" value="P-loop_NTPase"/>
</dbReference>
<dbReference type="InterPro" id="IPR017871">
    <property type="entry name" value="ABC_transporter-like_CS"/>
</dbReference>
<accession>A0A0V8GBN3</accession>
<dbReference type="Proteomes" id="UP000053797">
    <property type="component" value="Unassembled WGS sequence"/>
</dbReference>
<feature type="domain" description="Peptidase C39" evidence="14">
    <location>
        <begin position="9"/>
        <end position="128"/>
    </location>
</feature>
<feature type="transmembrane region" description="Helical" evidence="11">
    <location>
        <begin position="266"/>
        <end position="288"/>
    </location>
</feature>
<dbReference type="InterPro" id="IPR036640">
    <property type="entry name" value="ABC1_TM_sf"/>
</dbReference>
<evidence type="ECO:0000256" key="5">
    <source>
        <dbReference type="ARBA" id="ARBA00022741"/>
    </source>
</evidence>
<dbReference type="OrthoDB" id="9762778at2"/>
<keyword evidence="10 11" id="KW-0472">Membrane</keyword>
<dbReference type="Gene3D" id="1.20.1560.10">
    <property type="entry name" value="ABC transporter type 1, transmembrane domain"/>
    <property type="match status" value="1"/>
</dbReference>
<dbReference type="Pfam" id="PF03412">
    <property type="entry name" value="Peptidase_C39"/>
    <property type="match status" value="1"/>
</dbReference>
<dbReference type="PANTHER" id="PTHR43394:SF1">
    <property type="entry name" value="ATP-BINDING CASSETTE SUB-FAMILY B MEMBER 10, MITOCHONDRIAL"/>
    <property type="match status" value="1"/>
</dbReference>
<keyword evidence="4 11" id="KW-0812">Transmembrane</keyword>
<dbReference type="AlphaFoldDB" id="A0A0V8GBN3"/>
<dbReference type="PANTHER" id="PTHR43394">
    <property type="entry name" value="ATP-DEPENDENT PERMEASE MDL1, MITOCHONDRIAL"/>
    <property type="match status" value="1"/>
</dbReference>
<dbReference type="EMBL" id="LNQL01000007">
    <property type="protein sequence ID" value="KSU47627.1"/>
    <property type="molecule type" value="Genomic_DNA"/>
</dbReference>
<dbReference type="InterPro" id="IPR039421">
    <property type="entry name" value="Type_1_exporter"/>
</dbReference>
<sequence>MKKVKFIQQMEFSECGLACVAMILNYHDYQITLNEIRDEFPSPRGGYSFLNLTQIADNKKMMSRAVQIDESGVENLILPAILHWEGNHFVILEKIRNDIFHIVDPAKGRMRLKKIDFITKMSGFAIMFSPSSTFQKRSIEESNILFHYFSKHKKTVFHLLALTILLQIVLLTIPLITKWTTDHLLINKEEPLMNVVGITILGIFITYLFFTGVRSFILAKAETSIDKSIMTDFMNTLVRLPHSFFDNRSNGDILFRANSNFYIRDILSTTFISIIIDAMLIITYFFILMTFSKILAVILLLLSIILMTSLFFNSKIVRKLVDTSIRDKVKVQSQVTEIVHNAMDIKVLGIEEELLGKWSINYDTQLKSSQRLNIWEGIVYTITSGIQVMIPLLILWMGTMLYLRGDITVGTVIASSSIAVSFISPIISMSNHYTQIVSLRAYFTRLVDVIKTKEEQETNPGLVYEELKMGKIEFKNVSFSHNQFVENTIKDISFTIKPGETVAIVGPSGSGKSTIAKLLLGLHRVTKGEILIDDIAIEKYHLPTLRKQIGSVLQEAELFNGTFKENIGMGAEVEEREIEEAAQMAMIYDDIIKTPLKFETIISEGGGNLSGGQRQRLIIARALLKKPKLIVFDEATSSLDNITEHLIKENIENLKVGKLIIAHRLNTVQSADKIVVLHEGRIVESGTHSELINNRQRYYRLYLKMGESEHDEKSNHPVSLSR</sequence>
<dbReference type="Gene3D" id="3.40.50.300">
    <property type="entry name" value="P-loop containing nucleotide triphosphate hydrolases"/>
    <property type="match status" value="1"/>
</dbReference>
<feature type="transmembrane region" description="Helical" evidence="11">
    <location>
        <begin position="156"/>
        <end position="176"/>
    </location>
</feature>
<evidence type="ECO:0008006" key="17">
    <source>
        <dbReference type="Google" id="ProtNLM"/>
    </source>
</evidence>
<feature type="transmembrane region" description="Helical" evidence="11">
    <location>
        <begin position="377"/>
        <end position="401"/>
    </location>
</feature>